<dbReference type="AlphaFoldDB" id="A0AAU9J3Y8"/>
<dbReference type="InterPro" id="IPR001394">
    <property type="entry name" value="Peptidase_C19_UCH"/>
</dbReference>
<feature type="region of interest" description="Disordered" evidence="7">
    <location>
        <begin position="1"/>
        <end position="21"/>
    </location>
</feature>
<dbReference type="GO" id="GO:0061136">
    <property type="term" value="P:regulation of proteasomal protein catabolic process"/>
    <property type="evidence" value="ECO:0007669"/>
    <property type="project" value="TreeGrafter"/>
</dbReference>
<keyword evidence="2 6" id="KW-0645">Protease</keyword>
<evidence type="ECO:0000256" key="2">
    <source>
        <dbReference type="ARBA" id="ARBA00022670"/>
    </source>
</evidence>
<evidence type="ECO:0000313" key="10">
    <source>
        <dbReference type="Proteomes" id="UP001162131"/>
    </source>
</evidence>
<accession>A0AAU9J3Y8</accession>
<name>A0AAU9J3Y8_9CILI</name>
<reference evidence="9" key="1">
    <citation type="submission" date="2021-09" db="EMBL/GenBank/DDBJ databases">
        <authorList>
            <consortium name="AG Swart"/>
            <person name="Singh M."/>
            <person name="Singh A."/>
            <person name="Seah K."/>
            <person name="Emmerich C."/>
        </authorList>
    </citation>
    <scope>NUCLEOTIDE SEQUENCE</scope>
    <source>
        <strain evidence="9">ATCC30299</strain>
    </source>
</reference>
<dbReference type="Gene3D" id="3.90.70.10">
    <property type="entry name" value="Cysteine proteinases"/>
    <property type="match status" value="1"/>
</dbReference>
<dbReference type="PANTHER" id="PTHR43982">
    <property type="entry name" value="UBIQUITIN CARBOXYL-TERMINAL HYDROLASE"/>
    <property type="match status" value="1"/>
</dbReference>
<keyword evidence="3 6" id="KW-0833">Ubl conjugation pathway</keyword>
<dbReference type="InterPro" id="IPR028889">
    <property type="entry name" value="USP"/>
</dbReference>
<evidence type="ECO:0000256" key="5">
    <source>
        <dbReference type="ARBA" id="ARBA00022807"/>
    </source>
</evidence>
<comment type="similarity">
    <text evidence="6">Belongs to the peptidase C19 family.</text>
</comment>
<comment type="catalytic activity">
    <reaction evidence="1 6">
        <text>Thiol-dependent hydrolysis of ester, thioester, amide, peptide and isopeptide bonds formed by the C-terminal Gly of ubiquitin (a 76-residue protein attached to proteins as an intracellular targeting signal).</text>
        <dbReference type="EC" id="3.4.19.12"/>
    </reaction>
</comment>
<feature type="domain" description="USP" evidence="8">
    <location>
        <begin position="60"/>
        <end position="527"/>
    </location>
</feature>
<evidence type="ECO:0000256" key="6">
    <source>
        <dbReference type="RuleBase" id="RU366025"/>
    </source>
</evidence>
<dbReference type="GO" id="GO:0043161">
    <property type="term" value="P:proteasome-mediated ubiquitin-dependent protein catabolic process"/>
    <property type="evidence" value="ECO:0007669"/>
    <property type="project" value="InterPro"/>
</dbReference>
<dbReference type="GO" id="GO:0070628">
    <property type="term" value="F:proteasome binding"/>
    <property type="evidence" value="ECO:0007669"/>
    <property type="project" value="TreeGrafter"/>
</dbReference>
<evidence type="ECO:0000256" key="1">
    <source>
        <dbReference type="ARBA" id="ARBA00000707"/>
    </source>
</evidence>
<dbReference type="EMBL" id="CAJZBQ010000026">
    <property type="protein sequence ID" value="CAG9320649.1"/>
    <property type="molecule type" value="Genomic_DNA"/>
</dbReference>
<dbReference type="Proteomes" id="UP001162131">
    <property type="component" value="Unassembled WGS sequence"/>
</dbReference>
<dbReference type="PROSITE" id="PS50235">
    <property type="entry name" value="USP_3"/>
    <property type="match status" value="1"/>
</dbReference>
<dbReference type="PROSITE" id="PS50330">
    <property type="entry name" value="UIM"/>
    <property type="match status" value="1"/>
</dbReference>
<proteinExistence type="inferred from homology"/>
<evidence type="ECO:0000313" key="9">
    <source>
        <dbReference type="EMBL" id="CAG9320649.1"/>
    </source>
</evidence>
<dbReference type="Pfam" id="PF00443">
    <property type="entry name" value="UCH"/>
    <property type="match status" value="1"/>
</dbReference>
<evidence type="ECO:0000256" key="7">
    <source>
        <dbReference type="SAM" id="MobiDB-lite"/>
    </source>
</evidence>
<sequence>MSSANAIPIGPLPIQGPAMPTEDEDISRAIEMSLLESGNSVASYEPLKAEQRLRIDGIPVGLKNIGNTCYFNSLMQSYFMIPTLVEKILNFRPHPSQLQNLQDDSVENTRKKASIELVKQLQRLFAHMIRSNRLYVDPGNVLKALVDDFGNQIAIGDQKDVGEFNMNLVARIEEGLQTAQPYEENKEKRLNESPTLINRKGSMVISGHEISEEGIISELFYGKQHEFLEAAERDGSLVQIKNLAPFGQIIVDVDEGDLYSAWDIAYHSQIEGYLTPQENATTASQEFWLEKLPGIILFQIQRVKYDKVTNSTIKIHKQFKFPKILHPDRFMAKNKEIGSKLRENMLLLKNRIKFLEASLEKLNNYNSTNSGLDTILQQTIEFLSYNENPNQAMEIDEEGLIIFTPEKVIANNPQISRSKTLLQTLTREIVTKIKLMKTQLEQYQFQIEEIFNVPQLKNHEYHLHSILIHDGQAGAGHYYAYVYDAEYEVWRKYSDVMITQVEESEVMTNALGGNGYISAYCLMYIENSLIRREAQGRIKDFRIKQFDDQPFDLYQNLLSAELKREVDEENKKTYEEAMEYKINKTIQHIQDVYSTRFTQTVGMFNNYKNELKNKPEDIKYELINFAVHLKIKGQEFLCKWYLLDSCLREEESVNKGISDFDKADPIYMKLGSQFKNVCKEAPHTLELSATDINTLMKELNEFNANYRSASVSLYLYDFLLNDKIISIYHLVNAFGCLNENNSNEIQRMPSEIYKISLLHMTTIINQTLYIKNVKDAIAWANHLSSFTTATLSQNDPFYTQIYFRLQDSRRWALENLIGIYNDDYDKELREIIMRMEKNVVFLTFDPNFPAELQELKMKIEGFNNYAWAEGWQKDSIAVKYAEMKNSFFNSRFAGWIRVAERITITRNIVPEIELREMEMRTGFFPQ</sequence>
<dbReference type="PROSITE" id="PS00972">
    <property type="entry name" value="USP_1"/>
    <property type="match status" value="1"/>
</dbReference>
<evidence type="ECO:0000256" key="3">
    <source>
        <dbReference type="ARBA" id="ARBA00022786"/>
    </source>
</evidence>
<dbReference type="GO" id="GO:0016579">
    <property type="term" value="P:protein deubiquitination"/>
    <property type="evidence" value="ECO:0007669"/>
    <property type="project" value="InterPro"/>
</dbReference>
<keyword evidence="5 6" id="KW-0788">Thiol protease</keyword>
<protein>
    <recommendedName>
        <fullName evidence="6">Ubiquitin carboxyl-terminal hydrolase</fullName>
        <ecNumber evidence="6">3.4.19.12</ecNumber>
    </recommendedName>
</protein>
<dbReference type="InterPro" id="IPR038765">
    <property type="entry name" value="Papain-like_cys_pep_sf"/>
</dbReference>
<dbReference type="InterPro" id="IPR018200">
    <property type="entry name" value="USP_CS"/>
</dbReference>
<keyword evidence="4 6" id="KW-0378">Hydrolase</keyword>
<keyword evidence="10" id="KW-1185">Reference proteome</keyword>
<gene>
    <name evidence="9" type="ORF">BSTOLATCC_MIC27121</name>
</gene>
<evidence type="ECO:0000256" key="4">
    <source>
        <dbReference type="ARBA" id="ARBA00022801"/>
    </source>
</evidence>
<dbReference type="SUPFAM" id="SSF54001">
    <property type="entry name" value="Cysteine proteinases"/>
    <property type="match status" value="1"/>
</dbReference>
<dbReference type="PANTHER" id="PTHR43982:SF6">
    <property type="entry name" value="UBIQUITIN CARBOXYL-TERMINAL HYDROLASE 2-RELATED"/>
    <property type="match status" value="1"/>
</dbReference>
<dbReference type="InterPro" id="IPR044635">
    <property type="entry name" value="UBP14-like"/>
</dbReference>
<dbReference type="GO" id="GO:0004843">
    <property type="term" value="F:cysteine-type deubiquitinase activity"/>
    <property type="evidence" value="ECO:0007669"/>
    <property type="project" value="UniProtKB-UniRule"/>
</dbReference>
<comment type="caution">
    <text evidence="9">The sequence shown here is derived from an EMBL/GenBank/DDBJ whole genome shotgun (WGS) entry which is preliminary data.</text>
</comment>
<dbReference type="InterPro" id="IPR003903">
    <property type="entry name" value="UIM_dom"/>
</dbReference>
<dbReference type="PROSITE" id="PS00973">
    <property type="entry name" value="USP_2"/>
    <property type="match status" value="1"/>
</dbReference>
<evidence type="ECO:0000259" key="8">
    <source>
        <dbReference type="PROSITE" id="PS50235"/>
    </source>
</evidence>
<dbReference type="EC" id="3.4.19.12" evidence="6"/>
<organism evidence="9 10">
    <name type="scientific">Blepharisma stoltei</name>
    <dbReference type="NCBI Taxonomy" id="1481888"/>
    <lineage>
        <taxon>Eukaryota</taxon>
        <taxon>Sar</taxon>
        <taxon>Alveolata</taxon>
        <taxon>Ciliophora</taxon>
        <taxon>Postciliodesmatophora</taxon>
        <taxon>Heterotrichea</taxon>
        <taxon>Heterotrichida</taxon>
        <taxon>Blepharismidae</taxon>
        <taxon>Blepharisma</taxon>
    </lineage>
</organism>